<dbReference type="GO" id="GO:0005634">
    <property type="term" value="C:nucleus"/>
    <property type="evidence" value="ECO:0007669"/>
    <property type="project" value="UniProtKB-SubCell"/>
</dbReference>
<dbReference type="Pfam" id="PF07725">
    <property type="entry name" value="LRR_3"/>
    <property type="match status" value="1"/>
</dbReference>
<evidence type="ECO:0000256" key="6">
    <source>
        <dbReference type="ARBA" id="ARBA00022737"/>
    </source>
</evidence>
<dbReference type="Pfam" id="PF01582">
    <property type="entry name" value="TIR"/>
    <property type="match status" value="1"/>
</dbReference>
<dbReference type="Gene3D" id="1.10.8.430">
    <property type="entry name" value="Helical domain of apoptotic protease-activating factors"/>
    <property type="match status" value="1"/>
</dbReference>
<feature type="domain" description="TIR" evidence="13">
    <location>
        <begin position="17"/>
        <end position="184"/>
    </location>
</feature>
<evidence type="ECO:0000256" key="5">
    <source>
        <dbReference type="ARBA" id="ARBA00022614"/>
    </source>
</evidence>
<keyword evidence="6" id="KW-0677">Repeat</keyword>
<evidence type="ECO:0000256" key="1">
    <source>
        <dbReference type="ARBA" id="ARBA00004123"/>
    </source>
</evidence>
<dbReference type="Gene3D" id="3.80.10.10">
    <property type="entry name" value="Ribonuclease Inhibitor"/>
    <property type="match status" value="4"/>
</dbReference>
<comment type="catalytic activity">
    <reaction evidence="11">
        <text>NAD(+) + H2O = ADP-D-ribose + nicotinamide + H(+)</text>
        <dbReference type="Rhea" id="RHEA:16301"/>
        <dbReference type="ChEBI" id="CHEBI:15377"/>
        <dbReference type="ChEBI" id="CHEBI:15378"/>
        <dbReference type="ChEBI" id="CHEBI:17154"/>
        <dbReference type="ChEBI" id="CHEBI:57540"/>
        <dbReference type="ChEBI" id="CHEBI:57967"/>
        <dbReference type="EC" id="3.2.2.6"/>
    </reaction>
    <physiologicalReaction direction="left-to-right" evidence="11">
        <dbReference type="Rhea" id="RHEA:16302"/>
    </physiologicalReaction>
</comment>
<proteinExistence type="inferred from homology"/>
<dbReference type="GO" id="GO:0043068">
    <property type="term" value="P:positive regulation of programmed cell death"/>
    <property type="evidence" value="ECO:0007669"/>
    <property type="project" value="UniProtKB-ARBA"/>
</dbReference>
<dbReference type="InterPro" id="IPR011713">
    <property type="entry name" value="Leu-rich_rpt_3"/>
</dbReference>
<dbReference type="SMART" id="SM00255">
    <property type="entry name" value="TIR"/>
    <property type="match status" value="1"/>
</dbReference>
<dbReference type="EMBL" id="JARBHA010000018">
    <property type="protein sequence ID" value="KAJ9676050.1"/>
    <property type="molecule type" value="Genomic_DNA"/>
</dbReference>
<dbReference type="Gene3D" id="3.40.50.10140">
    <property type="entry name" value="Toll/interleukin-1 receptor homology (TIR) domain"/>
    <property type="match status" value="1"/>
</dbReference>
<dbReference type="Pfam" id="PF00560">
    <property type="entry name" value="LRR_1"/>
    <property type="match status" value="1"/>
</dbReference>
<dbReference type="EC" id="3.2.2.6" evidence="3"/>
<dbReference type="SUPFAM" id="SSF52200">
    <property type="entry name" value="Toll/Interleukin receptor TIR domain"/>
    <property type="match status" value="1"/>
</dbReference>
<dbReference type="FunFam" id="3.40.50.10140:FF:000007">
    <property type="entry name" value="Disease resistance protein (TIR-NBS-LRR class)"/>
    <property type="match status" value="1"/>
</dbReference>
<dbReference type="InterPro" id="IPR058192">
    <property type="entry name" value="WHD_ROQ1-like"/>
</dbReference>
<name>A0AA38YSV1_VITRO</name>
<keyword evidence="15" id="KW-1185">Reference proteome</keyword>
<evidence type="ECO:0000313" key="14">
    <source>
        <dbReference type="EMBL" id="KAJ9676050.1"/>
    </source>
</evidence>
<dbReference type="Gene3D" id="3.40.50.300">
    <property type="entry name" value="P-loop containing nucleotide triphosphate hydrolases"/>
    <property type="match status" value="1"/>
</dbReference>
<organism evidence="14 15">
    <name type="scientific">Vitis rotundifolia</name>
    <name type="common">Muscadine grape</name>
    <dbReference type="NCBI Taxonomy" id="103349"/>
    <lineage>
        <taxon>Eukaryota</taxon>
        <taxon>Viridiplantae</taxon>
        <taxon>Streptophyta</taxon>
        <taxon>Embryophyta</taxon>
        <taxon>Tracheophyta</taxon>
        <taxon>Spermatophyta</taxon>
        <taxon>Magnoliopsida</taxon>
        <taxon>eudicotyledons</taxon>
        <taxon>Gunneridae</taxon>
        <taxon>Pentapetalae</taxon>
        <taxon>rosids</taxon>
        <taxon>Vitales</taxon>
        <taxon>Vitaceae</taxon>
        <taxon>Viteae</taxon>
        <taxon>Vitis</taxon>
    </lineage>
</organism>
<protein>
    <recommendedName>
        <fullName evidence="3">ADP-ribosyl cyclase/cyclic ADP-ribose hydrolase</fullName>
        <ecNumber evidence="3">3.2.2.6</ecNumber>
    </recommendedName>
</protein>
<comment type="caution">
    <text evidence="14">The sequence shown here is derived from an EMBL/GenBank/DDBJ whole genome shotgun (WGS) entry which is preliminary data.</text>
</comment>
<dbReference type="InterPro" id="IPR042197">
    <property type="entry name" value="Apaf_helical"/>
</dbReference>
<evidence type="ECO:0000256" key="8">
    <source>
        <dbReference type="ARBA" id="ARBA00022821"/>
    </source>
</evidence>
<dbReference type="InterPro" id="IPR002182">
    <property type="entry name" value="NB-ARC"/>
</dbReference>
<sequence>MASTSTHGASSTSSNPRSYDVFLSFSGGDTRKNFTDHLYTTLVTHGIHTFRDDEELEKGGDIAADLSRAIEESRIFIIIFSKNYAYSRWCLNELLKIIECMTQKESMVVPIFYHVPPSDVRNQSGSFDDAFTFHEKDADQKKKGMVEKWRIALTKAANISGWHVENQYESEVIGQIIKTILRKLGKLGPTHLYVGKNIVGMDYHFGQLKALINIELNDVRIIGICGIGGIGKTTIAKAIYNKISCKFEGSSFLADVREQSKDNAGLLRLQNQLLDDTLAGTYKKKSSSIHEATHEIRDKLRLKRVLVILDDVDGRGQLDYLAGECEWFGSGSRIIITTRHKDLVAIYGANKSYEPRKLNDEEAIKLFSLYAFKQDVPREDYKNLCENAVKYAQGLPLALAVLGSTLSSKRGIREWESELRTLEKEPNREIYNVLRTSFDGLSRVEGEIFLDIACFFKGKDRDFVSRILDDAEGEISNLCERCLITILDNKIYMHDLIQQMGWEVVREKCQNEPGKQSRLWDLDDVSSVLTRNAGTKAIEGLFMDMSAQQEIQFTTETFAKMNKLRLLKIHQDAKYDHIMEIDGDVHFPQVALPEDLKLPSFELRYLHWDEYSLKHLPPNFHPKNLVELNLQCSNIEQLWEGNMRLKKLKVINLNHSQHLVEFPSFSMMPNLEILTLEGCISLERLPMDIDKLQHLQTLSCHDCSKLEHFPEIKYTMKNLKKLDLYGTAIGKLPSSSIEHLEGLEYLNLAHCENLVILPESICNLRFLKFLNVNACSKLHRLMESLESLQCLEELYLGWLYCELPTLSGLSSLRVLHLNGSCITPRVIRSHEFLSSLEELSLSDCNVMETRVLDHIFCLSSLKELDLSNCSLMVGGIPNDIYHLSSLQALDLSGTNIPYVPTSISHLSKLKFLGLGHCKQLQGSLNLPSSVRFLDGHDSFKSLSWQRWLWGFLFSCFKSEIQDVECRGGWHDIQFGQSGFFGKGISIVIPRMPHWISYQNVGNEIKIELPMDWYEDNDFLGFALCAIYVPLENTLGDAPTMSYGLRCHLSLCGDQFRFRDYLSFYSVCKCYCSGESSDQVWMTWYPQIAIQEKYRSNKWRQFTALFVGYGIGSFKVIKCGVALIYEHKRKLLGSVENVSVTCSKCQKNGELQKKLCLGETAINELLNIECLSGIQNLCLRNCKRLESLPSDIYKLKSLTTFSCSGCSKLQSFPEITEDMKILRELRLDGTSLKELPSSIQHLQGLQYLDLENCKNLLNIPDNICNLRSLKTLIVSGCSKLNKLPKNLGSLTQLQVLCAARLDSKSCQLPSLSDLRVLRILNLDRSNLVHGAIRSDISILYSLEEVDLSYCNLAEGGIPSEICYLSSLQALYLKGNRFSSIPSGISQLSKLKILDLSHCEMLQQIPELPSSLRVLDAHGCIRLESLLSPQSLLLSSLFKCFKSEIQELECRMVLSSLFLQGFFYHGVNIVISESSGIPEGGTWHQGSQVAMMLPWNWYENNNFLGFALCSAYSPLDNESEDGDGDGYPCTFKCLLTFQIGTFAWRCELPLKSRCTCYNDGGVSDQVWVMYYPKGAFRMNPASVEHTYLRASFHGYIHGRAVKVKKCAVQFLFSQGSSVQDANVIKRSDYAQDDLEDDSHHKRLRTVQH</sequence>
<dbReference type="Pfam" id="PF23598">
    <property type="entry name" value="LRR_14"/>
    <property type="match status" value="3"/>
</dbReference>
<dbReference type="InterPro" id="IPR001611">
    <property type="entry name" value="Leu-rich_rpt"/>
</dbReference>
<dbReference type="InterPro" id="IPR027417">
    <property type="entry name" value="P-loop_NTPase"/>
</dbReference>
<dbReference type="SUPFAM" id="SSF52540">
    <property type="entry name" value="P-loop containing nucleoside triphosphate hydrolases"/>
    <property type="match status" value="1"/>
</dbReference>
<keyword evidence="8" id="KW-0611">Plant defense</keyword>
<dbReference type="Pfam" id="PF23282">
    <property type="entry name" value="WHD_ROQ1"/>
    <property type="match status" value="1"/>
</dbReference>
<evidence type="ECO:0000256" key="11">
    <source>
        <dbReference type="ARBA" id="ARBA00047304"/>
    </source>
</evidence>
<dbReference type="PRINTS" id="PR00364">
    <property type="entry name" value="DISEASERSIST"/>
</dbReference>
<dbReference type="GO" id="GO:0050832">
    <property type="term" value="P:defense response to fungus"/>
    <property type="evidence" value="ECO:0007669"/>
    <property type="project" value="UniProtKB-ARBA"/>
</dbReference>
<dbReference type="PANTHER" id="PTHR11017:SF570">
    <property type="entry name" value="DISEASE RESISTANCE PROTEIN (TIR-NBS CLASS)-RELATED"/>
    <property type="match status" value="1"/>
</dbReference>
<dbReference type="PROSITE" id="PS51450">
    <property type="entry name" value="LRR"/>
    <property type="match status" value="1"/>
</dbReference>
<evidence type="ECO:0000256" key="3">
    <source>
        <dbReference type="ARBA" id="ARBA00011982"/>
    </source>
</evidence>
<evidence type="ECO:0000256" key="7">
    <source>
        <dbReference type="ARBA" id="ARBA00022801"/>
    </source>
</evidence>
<dbReference type="Pfam" id="PF00931">
    <property type="entry name" value="NB-ARC"/>
    <property type="match status" value="1"/>
</dbReference>
<dbReference type="InterPro" id="IPR044974">
    <property type="entry name" value="Disease_R_plants"/>
</dbReference>
<dbReference type="InterPro" id="IPR003593">
    <property type="entry name" value="AAA+_ATPase"/>
</dbReference>
<dbReference type="InterPro" id="IPR032675">
    <property type="entry name" value="LRR_dom_sf"/>
</dbReference>
<evidence type="ECO:0000256" key="9">
    <source>
        <dbReference type="ARBA" id="ARBA00023027"/>
    </source>
</evidence>
<accession>A0AA38YSV1</accession>
<evidence type="ECO:0000313" key="15">
    <source>
        <dbReference type="Proteomes" id="UP001168098"/>
    </source>
</evidence>
<dbReference type="InterPro" id="IPR035897">
    <property type="entry name" value="Toll_tir_struct_dom_sf"/>
</dbReference>
<evidence type="ECO:0000256" key="12">
    <source>
        <dbReference type="ARBA" id="ARBA00061488"/>
    </source>
</evidence>
<evidence type="ECO:0000256" key="4">
    <source>
        <dbReference type="ARBA" id="ARBA00022490"/>
    </source>
</evidence>
<keyword evidence="9" id="KW-0520">NAD</keyword>
<keyword evidence="7" id="KW-0378">Hydrolase</keyword>
<evidence type="ECO:0000256" key="2">
    <source>
        <dbReference type="ARBA" id="ARBA00004496"/>
    </source>
</evidence>
<comment type="subcellular location">
    <subcellularLocation>
        <location evidence="2">Cytoplasm</location>
    </subcellularLocation>
    <subcellularLocation>
        <location evidence="1">Nucleus</location>
    </subcellularLocation>
</comment>
<evidence type="ECO:0000256" key="10">
    <source>
        <dbReference type="ARBA" id="ARBA00023242"/>
    </source>
</evidence>
<dbReference type="GO" id="GO:0043531">
    <property type="term" value="F:ADP binding"/>
    <property type="evidence" value="ECO:0007669"/>
    <property type="project" value="InterPro"/>
</dbReference>
<keyword evidence="4" id="KW-0963">Cytoplasm</keyword>
<dbReference type="PROSITE" id="PS50104">
    <property type="entry name" value="TIR"/>
    <property type="match status" value="1"/>
</dbReference>
<dbReference type="GO" id="GO:0061809">
    <property type="term" value="F:NAD+ nucleosidase activity, cyclic ADP-ribose generating"/>
    <property type="evidence" value="ECO:0007669"/>
    <property type="project" value="UniProtKB-EC"/>
</dbReference>
<reference evidence="14 15" key="1">
    <citation type="journal article" date="2023" name="BMC Biotechnol.">
        <title>Vitis rotundifolia cv Carlos genome sequencing.</title>
        <authorList>
            <person name="Huff M."/>
            <person name="Hulse-Kemp A."/>
            <person name="Scheffler B."/>
            <person name="Youngblood R."/>
            <person name="Simpson S."/>
            <person name="Babiker E."/>
            <person name="Staton M."/>
        </authorList>
    </citation>
    <scope>NUCLEOTIDE SEQUENCE [LARGE SCALE GENOMIC DNA]</scope>
    <source>
        <tissue evidence="14">Leaf</tissue>
    </source>
</reference>
<keyword evidence="5" id="KW-0433">Leucine-rich repeat</keyword>
<comment type="similarity">
    <text evidence="12">Belongs to the disease resistance TIR-NB-LRR family.</text>
</comment>
<dbReference type="PANTHER" id="PTHR11017">
    <property type="entry name" value="LEUCINE-RICH REPEAT-CONTAINING PROTEIN"/>
    <property type="match status" value="1"/>
</dbReference>
<dbReference type="SMART" id="SM00369">
    <property type="entry name" value="LRR_TYP"/>
    <property type="match status" value="7"/>
</dbReference>
<keyword evidence="10" id="KW-0539">Nucleus</keyword>
<dbReference type="InterPro" id="IPR055414">
    <property type="entry name" value="LRR_R13L4/SHOC2-like"/>
</dbReference>
<dbReference type="GO" id="GO:0005737">
    <property type="term" value="C:cytoplasm"/>
    <property type="evidence" value="ECO:0007669"/>
    <property type="project" value="UniProtKB-SubCell"/>
</dbReference>
<dbReference type="GO" id="GO:0007165">
    <property type="term" value="P:signal transduction"/>
    <property type="evidence" value="ECO:0007669"/>
    <property type="project" value="InterPro"/>
</dbReference>
<evidence type="ECO:0000259" key="13">
    <source>
        <dbReference type="PROSITE" id="PS50104"/>
    </source>
</evidence>
<dbReference type="Pfam" id="PF20160">
    <property type="entry name" value="C-JID"/>
    <property type="match status" value="1"/>
</dbReference>
<dbReference type="SMART" id="SM00382">
    <property type="entry name" value="AAA"/>
    <property type="match status" value="1"/>
</dbReference>
<gene>
    <name evidence="14" type="ORF">PVL29_024845</name>
</gene>
<dbReference type="InterPro" id="IPR003591">
    <property type="entry name" value="Leu-rich_rpt_typical-subtyp"/>
</dbReference>
<dbReference type="SUPFAM" id="SSF52058">
    <property type="entry name" value="L domain-like"/>
    <property type="match status" value="2"/>
</dbReference>
<dbReference type="InterPro" id="IPR045344">
    <property type="entry name" value="C-JID"/>
</dbReference>
<dbReference type="InterPro" id="IPR000157">
    <property type="entry name" value="TIR_dom"/>
</dbReference>
<dbReference type="Proteomes" id="UP001168098">
    <property type="component" value="Unassembled WGS sequence"/>
</dbReference>